<dbReference type="InterPro" id="IPR011060">
    <property type="entry name" value="RibuloseP-bd_barrel"/>
</dbReference>
<evidence type="ECO:0000256" key="9">
    <source>
        <dbReference type="ARBA" id="ARBA00025475"/>
    </source>
</evidence>
<evidence type="ECO:0000256" key="11">
    <source>
        <dbReference type="HAMAP-Rule" id="MF_01013"/>
    </source>
</evidence>
<gene>
    <name evidence="11 13" type="primary">hisF</name>
    <name evidence="13" type="ORF">BSF38_04039</name>
</gene>
<dbReference type="AlphaFoldDB" id="A0A1U7CUE2"/>
<comment type="similarity">
    <text evidence="3 11 12">Belongs to the HisA/HisF family.</text>
</comment>
<dbReference type="Proteomes" id="UP000186309">
    <property type="component" value="Chromosome"/>
</dbReference>
<dbReference type="STRING" id="1387353.BSF38_04039"/>
<comment type="pathway">
    <text evidence="2 11">Amino-acid biosynthesis; L-histidine biosynthesis; L-histidine from 5-phospho-alpha-D-ribose 1-diphosphate: step 5/9.</text>
</comment>
<dbReference type="Gene3D" id="3.20.20.70">
    <property type="entry name" value="Aldolase class I"/>
    <property type="match status" value="1"/>
</dbReference>
<evidence type="ECO:0000256" key="1">
    <source>
        <dbReference type="ARBA" id="ARBA00004496"/>
    </source>
</evidence>
<dbReference type="GO" id="GO:0000105">
    <property type="term" value="P:L-histidine biosynthetic process"/>
    <property type="evidence" value="ECO:0007669"/>
    <property type="project" value="UniProtKB-UniRule"/>
</dbReference>
<dbReference type="SUPFAM" id="SSF51366">
    <property type="entry name" value="Ribulose-phoshate binding barrel"/>
    <property type="match status" value="1"/>
</dbReference>
<evidence type="ECO:0000256" key="4">
    <source>
        <dbReference type="ARBA" id="ARBA00011152"/>
    </source>
</evidence>
<dbReference type="HAMAP" id="MF_01013">
    <property type="entry name" value="HisF"/>
    <property type="match status" value="1"/>
</dbReference>
<dbReference type="FunFam" id="3.20.20.70:FF:000006">
    <property type="entry name" value="Imidazole glycerol phosphate synthase subunit HisF"/>
    <property type="match status" value="1"/>
</dbReference>
<comment type="subcellular location">
    <subcellularLocation>
        <location evidence="1 11">Cytoplasm</location>
    </subcellularLocation>
</comment>
<dbReference type="GO" id="GO:0000107">
    <property type="term" value="F:imidazoleglycerol-phosphate synthase activity"/>
    <property type="evidence" value="ECO:0007669"/>
    <property type="project" value="UniProtKB-UniRule"/>
</dbReference>
<proteinExistence type="inferred from homology"/>
<dbReference type="OrthoDB" id="9781903at2"/>
<evidence type="ECO:0000313" key="14">
    <source>
        <dbReference type="Proteomes" id="UP000186309"/>
    </source>
</evidence>
<evidence type="ECO:0000256" key="12">
    <source>
        <dbReference type="RuleBase" id="RU003657"/>
    </source>
</evidence>
<dbReference type="PANTHER" id="PTHR21235">
    <property type="entry name" value="IMIDAZOLE GLYCEROL PHOSPHATE SYNTHASE SUBUNIT HISF/H IGP SYNTHASE SUBUNIT HISF/H"/>
    <property type="match status" value="1"/>
</dbReference>
<evidence type="ECO:0000256" key="8">
    <source>
        <dbReference type="ARBA" id="ARBA00023239"/>
    </source>
</evidence>
<dbReference type="InterPro" id="IPR050064">
    <property type="entry name" value="IGPS_HisA/HisF"/>
</dbReference>
<protein>
    <recommendedName>
        <fullName evidence="11">Imidazole glycerol phosphate synthase subunit HisF</fullName>
        <ecNumber evidence="11">4.3.2.10</ecNumber>
    </recommendedName>
    <alternativeName>
        <fullName evidence="11">IGP synthase cyclase subunit</fullName>
    </alternativeName>
    <alternativeName>
        <fullName evidence="11">IGP synthase subunit HisF</fullName>
    </alternativeName>
    <alternativeName>
        <fullName evidence="11">ImGP synthase subunit HisF</fullName>
        <shortName evidence="11">IGPS subunit HisF</shortName>
    </alternativeName>
</protein>
<evidence type="ECO:0000256" key="2">
    <source>
        <dbReference type="ARBA" id="ARBA00005091"/>
    </source>
</evidence>
<evidence type="ECO:0000313" key="13">
    <source>
        <dbReference type="EMBL" id="APW62493.1"/>
    </source>
</evidence>
<evidence type="ECO:0000256" key="3">
    <source>
        <dbReference type="ARBA" id="ARBA00009667"/>
    </source>
</evidence>
<keyword evidence="5 11" id="KW-0963">Cytoplasm</keyword>
<dbReference type="InterPro" id="IPR004651">
    <property type="entry name" value="HisF"/>
</dbReference>
<comment type="catalytic activity">
    <reaction evidence="10 11">
        <text>5-[(5-phospho-1-deoxy-D-ribulos-1-ylimino)methylamino]-1-(5-phospho-beta-D-ribosyl)imidazole-4-carboxamide + L-glutamine = D-erythro-1-(imidazol-4-yl)glycerol 3-phosphate + 5-amino-1-(5-phospho-beta-D-ribosyl)imidazole-4-carboxamide + L-glutamate + H(+)</text>
        <dbReference type="Rhea" id="RHEA:24793"/>
        <dbReference type="ChEBI" id="CHEBI:15378"/>
        <dbReference type="ChEBI" id="CHEBI:29985"/>
        <dbReference type="ChEBI" id="CHEBI:58278"/>
        <dbReference type="ChEBI" id="CHEBI:58359"/>
        <dbReference type="ChEBI" id="CHEBI:58475"/>
        <dbReference type="ChEBI" id="CHEBI:58525"/>
        <dbReference type="EC" id="4.3.2.10"/>
    </reaction>
</comment>
<dbReference type="InterPro" id="IPR013785">
    <property type="entry name" value="Aldolase_TIM"/>
</dbReference>
<evidence type="ECO:0000256" key="10">
    <source>
        <dbReference type="ARBA" id="ARBA00047838"/>
    </source>
</evidence>
<organism evidence="13 14">
    <name type="scientific">Paludisphaera borealis</name>
    <dbReference type="NCBI Taxonomy" id="1387353"/>
    <lineage>
        <taxon>Bacteria</taxon>
        <taxon>Pseudomonadati</taxon>
        <taxon>Planctomycetota</taxon>
        <taxon>Planctomycetia</taxon>
        <taxon>Isosphaerales</taxon>
        <taxon>Isosphaeraceae</taxon>
        <taxon>Paludisphaera</taxon>
    </lineage>
</organism>
<feature type="active site" evidence="11">
    <location>
        <position position="11"/>
    </location>
</feature>
<dbReference type="NCBIfam" id="TIGR00735">
    <property type="entry name" value="hisF"/>
    <property type="match status" value="1"/>
</dbReference>
<evidence type="ECO:0000256" key="7">
    <source>
        <dbReference type="ARBA" id="ARBA00023102"/>
    </source>
</evidence>
<keyword evidence="14" id="KW-1185">Reference proteome</keyword>
<dbReference type="KEGG" id="pbor:BSF38_04039"/>
<dbReference type="CDD" id="cd04731">
    <property type="entry name" value="HisF"/>
    <property type="match status" value="1"/>
</dbReference>
<reference evidence="14" key="1">
    <citation type="submission" date="2016-12" db="EMBL/GenBank/DDBJ databases">
        <title>Comparative genomics of four Isosphaeraceae planctomycetes: a common pool of plasmids and glycoside hydrolase genes.</title>
        <authorList>
            <person name="Ivanova A."/>
        </authorList>
    </citation>
    <scope>NUCLEOTIDE SEQUENCE [LARGE SCALE GENOMIC DNA]</scope>
    <source>
        <strain evidence="14">PX4</strain>
    </source>
</reference>
<dbReference type="EC" id="4.3.2.10" evidence="11"/>
<dbReference type="RefSeq" id="WP_076348631.1">
    <property type="nucleotide sequence ID" value="NZ_CP019082.1"/>
</dbReference>
<comment type="function">
    <text evidence="9 11">IGPS catalyzes the conversion of PRFAR and glutamine to IGP, AICAR and glutamate. The HisF subunit catalyzes the cyclization activity that produces IGP and AICAR from PRFAR using the ammonia provided by the HisH subunit.</text>
</comment>
<evidence type="ECO:0000256" key="5">
    <source>
        <dbReference type="ARBA" id="ARBA00022490"/>
    </source>
</evidence>
<comment type="subunit">
    <text evidence="4 11">Heterodimer of HisH and HisF.</text>
</comment>
<dbReference type="Pfam" id="PF00977">
    <property type="entry name" value="His_biosynth"/>
    <property type="match status" value="1"/>
</dbReference>
<keyword evidence="7 11" id="KW-0368">Histidine biosynthesis</keyword>
<dbReference type="PANTHER" id="PTHR21235:SF2">
    <property type="entry name" value="IMIDAZOLE GLYCEROL PHOSPHATE SYNTHASE HISHF"/>
    <property type="match status" value="1"/>
</dbReference>
<dbReference type="UniPathway" id="UPA00031">
    <property type="reaction ID" value="UER00010"/>
</dbReference>
<dbReference type="GO" id="GO:0005737">
    <property type="term" value="C:cytoplasm"/>
    <property type="evidence" value="ECO:0007669"/>
    <property type="project" value="UniProtKB-SubCell"/>
</dbReference>
<keyword evidence="6 11" id="KW-0028">Amino-acid biosynthesis</keyword>
<accession>A0A1U7CUE2</accession>
<dbReference type="EMBL" id="CP019082">
    <property type="protein sequence ID" value="APW62493.1"/>
    <property type="molecule type" value="Genomic_DNA"/>
</dbReference>
<keyword evidence="8 11" id="KW-0456">Lyase</keyword>
<name>A0A1U7CUE2_9BACT</name>
<feature type="active site" evidence="11">
    <location>
        <position position="130"/>
    </location>
</feature>
<dbReference type="InterPro" id="IPR006062">
    <property type="entry name" value="His_biosynth"/>
</dbReference>
<sequence>MLSKRIIPCLDVNQGRVVKGTNFLNLRDAGDPVEVARRYDAEGADELVFLDITASHEEREILMDVVRRTSEVCFMPLTVGGGIRTLDDVRALLKAGADKVSINSAAVRNPDLIHRAARRFGSQCIVVNIDPKRVRRDGREVWEVHINGGRIATGLEAVAWAVEVERLGAGEIVLTSMDADGTKNGYDLEMTRAVVDAVEVPVVASGGAGSPEHLRAVLAEAGASAALAASIFHYREYSIPETKDYLAARGVAVRRPRPASAAG</sequence>
<evidence type="ECO:0000256" key="6">
    <source>
        <dbReference type="ARBA" id="ARBA00022605"/>
    </source>
</evidence>
<dbReference type="GO" id="GO:0016829">
    <property type="term" value="F:lyase activity"/>
    <property type="evidence" value="ECO:0007669"/>
    <property type="project" value="UniProtKB-KW"/>
</dbReference>